<dbReference type="Pfam" id="PF08867">
    <property type="entry name" value="FRG"/>
    <property type="match status" value="1"/>
</dbReference>
<evidence type="ECO:0000313" key="2">
    <source>
        <dbReference type="EMBL" id="QRH03596.1"/>
    </source>
</evidence>
<sequence>MDINSFSDFHEAFSAYRKDNRWMFRGQANSDWAVIPKAGRAPYSERSDLDYFASWKRKASEYIQIKPENEWEWMAIAQHHGLPTRLLDWTYNPLVAAFFASLSEPEKDAAIYCLLPNLNIVPENAKPGNHKNIAKYKPTMVASRIGRQSGLFTAHPKPEVELSKGLTAKDKLEVHIIKAAYKRQMLFELNHYGINKLTLMGDLDGLSSHMCWTLENRRYWADHDEFMRELSGETANK</sequence>
<organism evidence="2 3">
    <name type="scientific">Shewanella litorisediminis</name>
    <dbReference type="NCBI Taxonomy" id="1173586"/>
    <lineage>
        <taxon>Bacteria</taxon>
        <taxon>Pseudomonadati</taxon>
        <taxon>Pseudomonadota</taxon>
        <taxon>Gammaproteobacteria</taxon>
        <taxon>Alteromonadales</taxon>
        <taxon>Shewanellaceae</taxon>
        <taxon>Shewanella</taxon>
    </lineage>
</organism>
<dbReference type="Proteomes" id="UP000596252">
    <property type="component" value="Chromosome"/>
</dbReference>
<name>A0ABX7G8A1_9GAMM</name>
<accession>A0ABX7G8A1</accession>
<dbReference type="EMBL" id="CP069213">
    <property type="protein sequence ID" value="QRH03596.1"/>
    <property type="molecule type" value="Genomic_DNA"/>
</dbReference>
<keyword evidence="3" id="KW-1185">Reference proteome</keyword>
<feature type="domain" description="FRG" evidence="1">
    <location>
        <begin position="18"/>
        <end position="112"/>
    </location>
</feature>
<proteinExistence type="predicted"/>
<gene>
    <name evidence="2" type="ORF">JQC75_06625</name>
</gene>
<evidence type="ECO:0000259" key="1">
    <source>
        <dbReference type="SMART" id="SM00901"/>
    </source>
</evidence>
<evidence type="ECO:0000313" key="3">
    <source>
        <dbReference type="Proteomes" id="UP000596252"/>
    </source>
</evidence>
<reference evidence="2 3" key="1">
    <citation type="journal article" date="2012" name="Antonie Van Leeuwenhoek">
        <title>Shewanella litorisediminis sp. nov., a gammaproteobacterium isolated from a tidal flat sediment.</title>
        <authorList>
            <person name="Lee M.H."/>
            <person name="Yoon J.H."/>
        </authorList>
    </citation>
    <scope>NUCLEOTIDE SEQUENCE [LARGE SCALE GENOMIC DNA]</scope>
    <source>
        <strain evidence="2 3">SMK1-12</strain>
    </source>
</reference>
<dbReference type="SMART" id="SM00901">
    <property type="entry name" value="FRG"/>
    <property type="match status" value="1"/>
</dbReference>
<dbReference type="InterPro" id="IPR014966">
    <property type="entry name" value="FRG-dom"/>
</dbReference>
<protein>
    <submittedName>
        <fullName evidence="2">FRG domain-containing protein</fullName>
    </submittedName>
</protein>